<keyword evidence="1" id="KW-0472">Membrane</keyword>
<organism evidence="2 3">
    <name type="scientific">Hahella chejuensis (strain KCTC 2396)</name>
    <dbReference type="NCBI Taxonomy" id="349521"/>
    <lineage>
        <taxon>Bacteria</taxon>
        <taxon>Pseudomonadati</taxon>
        <taxon>Pseudomonadota</taxon>
        <taxon>Gammaproteobacteria</taxon>
        <taxon>Oceanospirillales</taxon>
        <taxon>Hahellaceae</taxon>
        <taxon>Hahella</taxon>
    </lineage>
</organism>
<evidence type="ECO:0000256" key="1">
    <source>
        <dbReference type="SAM" id="Phobius"/>
    </source>
</evidence>
<dbReference type="AlphaFoldDB" id="Q2SK34"/>
<dbReference type="EMBL" id="CP000155">
    <property type="protein sequence ID" value="ABC28990.1"/>
    <property type="molecule type" value="Genomic_DNA"/>
</dbReference>
<sequence length="38" mass="4449">MKVFVKKGALSPFFLKYSYLVIILHLYFAAIVPIIYIK</sequence>
<evidence type="ECO:0000313" key="3">
    <source>
        <dbReference type="Proteomes" id="UP000000238"/>
    </source>
</evidence>
<protein>
    <submittedName>
        <fullName evidence="2">Uncharacterized protein</fullName>
    </submittedName>
</protein>
<feature type="transmembrane region" description="Helical" evidence="1">
    <location>
        <begin position="17"/>
        <end position="37"/>
    </location>
</feature>
<gene>
    <name evidence="2" type="ordered locus">HCH_02161</name>
</gene>
<keyword evidence="3" id="KW-1185">Reference proteome</keyword>
<reference evidence="2 3" key="1">
    <citation type="journal article" date="2005" name="Nucleic Acids Res.">
        <title>Genomic blueprint of Hahella chejuensis, a marine microbe producing an algicidal agent.</title>
        <authorList>
            <person name="Jeong H."/>
            <person name="Yim J.H."/>
            <person name="Lee C."/>
            <person name="Choi S.-H."/>
            <person name="Park Y.K."/>
            <person name="Yoon S.H."/>
            <person name="Hur C.-G."/>
            <person name="Kang H.-Y."/>
            <person name="Kim D."/>
            <person name="Lee H.H."/>
            <person name="Park K.H."/>
            <person name="Park S.-H."/>
            <person name="Park H.-S."/>
            <person name="Lee H.K."/>
            <person name="Oh T.K."/>
            <person name="Kim J.F."/>
        </authorList>
    </citation>
    <scope>NUCLEOTIDE SEQUENCE [LARGE SCALE GENOMIC DNA]</scope>
    <source>
        <strain evidence="2 3">KCTC 2396</strain>
    </source>
</reference>
<name>Q2SK34_HAHCH</name>
<evidence type="ECO:0000313" key="2">
    <source>
        <dbReference type="EMBL" id="ABC28990.1"/>
    </source>
</evidence>
<keyword evidence="1" id="KW-1133">Transmembrane helix</keyword>
<dbReference type="KEGG" id="hch:HCH_02161"/>
<dbReference type="Proteomes" id="UP000000238">
    <property type="component" value="Chromosome"/>
</dbReference>
<dbReference type="STRING" id="349521.HCH_02161"/>
<proteinExistence type="predicted"/>
<dbReference type="HOGENOM" id="CLU_3328553_0_0_6"/>
<accession>Q2SK34</accession>
<keyword evidence="1" id="KW-0812">Transmembrane</keyword>